<proteinExistence type="predicted"/>
<reference evidence="2 3" key="1">
    <citation type="submission" date="2024-11" db="EMBL/GenBank/DDBJ databases">
        <title>Chromosome-level genome assembly of Eucalyptus globulus Labill. provides insights into its genome evolution.</title>
        <authorList>
            <person name="Li X."/>
        </authorList>
    </citation>
    <scope>NUCLEOTIDE SEQUENCE [LARGE SCALE GENOMIC DNA]</scope>
    <source>
        <strain evidence="2">CL2024</strain>
        <tissue evidence="2">Fresh tender leaves</tissue>
    </source>
</reference>
<protein>
    <submittedName>
        <fullName evidence="2">Uncharacterized protein</fullName>
    </submittedName>
</protein>
<comment type="caution">
    <text evidence="2">The sequence shown here is derived from an EMBL/GenBank/DDBJ whole genome shotgun (WGS) entry which is preliminary data.</text>
</comment>
<dbReference type="EMBL" id="JBJKBG010000005">
    <property type="protein sequence ID" value="KAL3740383.1"/>
    <property type="molecule type" value="Genomic_DNA"/>
</dbReference>
<dbReference type="AlphaFoldDB" id="A0ABD3KLA2"/>
<sequence length="107" mass="10546">MGYGHEGAPGARRARAVAATACSGVGQRKARQQGRSSLGHRGGSAGAGRDGGFTGCWCREGLSGGGEQWRRLGGAAWVATSGCWSSTPGSVGVGSGRWVAGGGAAVR</sequence>
<dbReference type="Proteomes" id="UP001634007">
    <property type="component" value="Unassembled WGS sequence"/>
</dbReference>
<feature type="compositionally biased region" description="Gly residues" evidence="1">
    <location>
        <begin position="40"/>
        <end position="52"/>
    </location>
</feature>
<accession>A0ABD3KLA2</accession>
<evidence type="ECO:0000313" key="3">
    <source>
        <dbReference type="Proteomes" id="UP001634007"/>
    </source>
</evidence>
<evidence type="ECO:0000313" key="2">
    <source>
        <dbReference type="EMBL" id="KAL3740383.1"/>
    </source>
</evidence>
<feature type="region of interest" description="Disordered" evidence="1">
    <location>
        <begin position="23"/>
        <end position="52"/>
    </location>
</feature>
<evidence type="ECO:0000256" key="1">
    <source>
        <dbReference type="SAM" id="MobiDB-lite"/>
    </source>
</evidence>
<keyword evidence="3" id="KW-1185">Reference proteome</keyword>
<gene>
    <name evidence="2" type="ORF">ACJRO7_021634</name>
</gene>
<name>A0ABD3KLA2_EUCGL</name>
<organism evidence="2 3">
    <name type="scientific">Eucalyptus globulus</name>
    <name type="common">Tasmanian blue gum</name>
    <dbReference type="NCBI Taxonomy" id="34317"/>
    <lineage>
        <taxon>Eukaryota</taxon>
        <taxon>Viridiplantae</taxon>
        <taxon>Streptophyta</taxon>
        <taxon>Embryophyta</taxon>
        <taxon>Tracheophyta</taxon>
        <taxon>Spermatophyta</taxon>
        <taxon>Magnoliopsida</taxon>
        <taxon>eudicotyledons</taxon>
        <taxon>Gunneridae</taxon>
        <taxon>Pentapetalae</taxon>
        <taxon>rosids</taxon>
        <taxon>malvids</taxon>
        <taxon>Myrtales</taxon>
        <taxon>Myrtaceae</taxon>
        <taxon>Myrtoideae</taxon>
        <taxon>Eucalypteae</taxon>
        <taxon>Eucalyptus</taxon>
    </lineage>
</organism>